<dbReference type="EMBL" id="CP006694">
    <property type="protein sequence ID" value="AIT10920.1"/>
    <property type="molecule type" value="Genomic_DNA"/>
</dbReference>
<dbReference type="AlphaFoldDB" id="A0A097ESP0"/>
<organism evidence="1 2">
    <name type="scientific">Leptospira santarosai serovar Shermani str. LT 821</name>
    <dbReference type="NCBI Taxonomy" id="758847"/>
    <lineage>
        <taxon>Bacteria</taxon>
        <taxon>Pseudomonadati</taxon>
        <taxon>Spirochaetota</taxon>
        <taxon>Spirochaetia</taxon>
        <taxon>Leptospirales</taxon>
        <taxon>Leptospiraceae</taxon>
        <taxon>Leptospira</taxon>
    </lineage>
</organism>
<dbReference type="Proteomes" id="UP000035800">
    <property type="component" value="Chromosome I"/>
</dbReference>
<evidence type="ECO:0000313" key="1">
    <source>
        <dbReference type="EMBL" id="AIT10920.1"/>
    </source>
</evidence>
<name>A0A097ESP0_9LEPT</name>
<gene>
    <name evidence="1" type="ORF">LSS_21835</name>
</gene>
<dbReference type="KEGG" id="lst:LSS_21835"/>
<sequence length="40" mass="4792">MIRGEKVNPVFIFDFNFHSKSFLQKPFRSIVKTIYVWASL</sequence>
<reference evidence="1 2" key="1">
    <citation type="journal article" date="2012" name="Gene">
        <title>Sequence of Leptospira santarosai serovar Shermani genome and prediction of virulence-associated genes.</title>
        <authorList>
            <person name="Chou L.F."/>
            <person name="Chen Y.T."/>
            <person name="Lu C.W."/>
            <person name="Ko Y.C."/>
            <person name="Tang C.Y."/>
            <person name="Pan M.J."/>
            <person name="Tian Y.C."/>
            <person name="Chiu C.H."/>
            <person name="Hung C.C."/>
            <person name="Yang C.W."/>
        </authorList>
    </citation>
    <scope>NUCLEOTIDE SEQUENCE [LARGE SCALE GENOMIC DNA]</scope>
    <source>
        <strain evidence="1">LT 821</strain>
    </source>
</reference>
<dbReference type="STRING" id="758847.LSS_21835"/>
<evidence type="ECO:0000313" key="2">
    <source>
        <dbReference type="Proteomes" id="UP000035800"/>
    </source>
</evidence>
<protein>
    <submittedName>
        <fullName evidence="1">Uncharacterized protein</fullName>
    </submittedName>
</protein>
<reference evidence="1 2" key="2">
    <citation type="journal article" date="2014" name="Emerg. Microbes Infect.">
        <title>Potential impact on kidney infection: a whole-genome analysis of Leptospira santarosai serovar Shermani.</title>
        <authorList>
            <person name="Chou L.F."/>
            <person name="Chen T.W."/>
            <person name="Ko Y.C."/>
            <person name="Pan M.J."/>
            <person name="Tian Y.C."/>
            <person name="Chiu C.H."/>
            <person name="Tang P."/>
            <person name="Hung C.C."/>
            <person name="Yang C.W."/>
        </authorList>
    </citation>
    <scope>NUCLEOTIDE SEQUENCE</scope>
    <source>
        <strain evidence="1 2">LT 821</strain>
    </source>
</reference>
<proteinExistence type="predicted"/>
<accession>A0A097ESP0</accession>